<evidence type="ECO:0000313" key="2">
    <source>
        <dbReference type="EMBL" id="KAK0752953.1"/>
    </source>
</evidence>
<protein>
    <submittedName>
        <fullName evidence="2">Uncharacterized protein</fullName>
    </submittedName>
</protein>
<sequence>MRGHNSLAGGNRGEARVRRDGEKPARASSDTCAHVGDTGAQYRHGFRSGNRFFD</sequence>
<organism evidence="2 3">
    <name type="scientific">Schizothecium vesticola</name>
    <dbReference type="NCBI Taxonomy" id="314040"/>
    <lineage>
        <taxon>Eukaryota</taxon>
        <taxon>Fungi</taxon>
        <taxon>Dikarya</taxon>
        <taxon>Ascomycota</taxon>
        <taxon>Pezizomycotina</taxon>
        <taxon>Sordariomycetes</taxon>
        <taxon>Sordariomycetidae</taxon>
        <taxon>Sordariales</taxon>
        <taxon>Schizotheciaceae</taxon>
        <taxon>Schizothecium</taxon>
    </lineage>
</organism>
<accession>A0AA40KBD7</accession>
<reference evidence="2" key="1">
    <citation type="submission" date="2023-06" db="EMBL/GenBank/DDBJ databases">
        <title>Genome-scale phylogeny and comparative genomics of the fungal order Sordariales.</title>
        <authorList>
            <consortium name="Lawrence Berkeley National Laboratory"/>
            <person name="Hensen N."/>
            <person name="Bonometti L."/>
            <person name="Westerberg I."/>
            <person name="Brannstrom I.O."/>
            <person name="Guillou S."/>
            <person name="Cros-Aarteil S."/>
            <person name="Calhoun S."/>
            <person name="Haridas S."/>
            <person name="Kuo A."/>
            <person name="Mondo S."/>
            <person name="Pangilinan J."/>
            <person name="Riley R."/>
            <person name="LaButti K."/>
            <person name="Andreopoulos B."/>
            <person name="Lipzen A."/>
            <person name="Chen C."/>
            <person name="Yanf M."/>
            <person name="Daum C."/>
            <person name="Ng V."/>
            <person name="Clum A."/>
            <person name="Steindorff A."/>
            <person name="Ohm R."/>
            <person name="Martin F."/>
            <person name="Silar P."/>
            <person name="Natvig D."/>
            <person name="Lalanne C."/>
            <person name="Gautier V."/>
            <person name="Ament-velasquez S.L."/>
            <person name="Kruys A."/>
            <person name="Hutchinson M.I."/>
            <person name="Powell A.J."/>
            <person name="Barry K."/>
            <person name="Miller A.N."/>
            <person name="Grigoriev I.V."/>
            <person name="Debuchy R."/>
            <person name="Gladieux P."/>
            <person name="Thoren M.H."/>
            <person name="Johannesson H."/>
        </authorList>
    </citation>
    <scope>NUCLEOTIDE SEQUENCE</scope>
    <source>
        <strain evidence="2">SMH3187-1</strain>
    </source>
</reference>
<comment type="caution">
    <text evidence="2">The sequence shown here is derived from an EMBL/GenBank/DDBJ whole genome shotgun (WGS) entry which is preliminary data.</text>
</comment>
<gene>
    <name evidence="2" type="ORF">B0T18DRAFT_395689</name>
</gene>
<feature type="region of interest" description="Disordered" evidence="1">
    <location>
        <begin position="1"/>
        <end position="54"/>
    </location>
</feature>
<dbReference type="EMBL" id="JAUKUD010000001">
    <property type="protein sequence ID" value="KAK0752953.1"/>
    <property type="molecule type" value="Genomic_DNA"/>
</dbReference>
<feature type="compositionally biased region" description="Basic and acidic residues" evidence="1">
    <location>
        <begin position="13"/>
        <end position="25"/>
    </location>
</feature>
<evidence type="ECO:0000256" key="1">
    <source>
        <dbReference type="SAM" id="MobiDB-lite"/>
    </source>
</evidence>
<name>A0AA40KBD7_9PEZI</name>
<dbReference type="Proteomes" id="UP001172155">
    <property type="component" value="Unassembled WGS sequence"/>
</dbReference>
<feature type="non-terminal residue" evidence="2">
    <location>
        <position position="54"/>
    </location>
</feature>
<dbReference type="AlphaFoldDB" id="A0AA40KBD7"/>
<evidence type="ECO:0000313" key="3">
    <source>
        <dbReference type="Proteomes" id="UP001172155"/>
    </source>
</evidence>
<proteinExistence type="predicted"/>
<keyword evidence="3" id="KW-1185">Reference proteome</keyword>